<evidence type="ECO:0000313" key="3">
    <source>
        <dbReference type="Proteomes" id="UP001232063"/>
    </source>
</evidence>
<dbReference type="PANTHER" id="PTHR39335">
    <property type="entry name" value="BLL4220 PROTEIN"/>
    <property type="match status" value="1"/>
</dbReference>
<dbReference type="PANTHER" id="PTHR39335:SF1">
    <property type="entry name" value="BLL4220 PROTEIN"/>
    <property type="match status" value="1"/>
</dbReference>
<dbReference type="PROSITE" id="PS51257">
    <property type="entry name" value="PROKAR_LIPOPROTEIN"/>
    <property type="match status" value="1"/>
</dbReference>
<organism evidence="2 3">
    <name type="scientific">Xanthocytophaga agilis</name>
    <dbReference type="NCBI Taxonomy" id="3048010"/>
    <lineage>
        <taxon>Bacteria</taxon>
        <taxon>Pseudomonadati</taxon>
        <taxon>Bacteroidota</taxon>
        <taxon>Cytophagia</taxon>
        <taxon>Cytophagales</taxon>
        <taxon>Rhodocytophagaceae</taxon>
        <taxon>Xanthocytophaga</taxon>
    </lineage>
</organism>
<reference evidence="2" key="1">
    <citation type="submission" date="2023-05" db="EMBL/GenBank/DDBJ databases">
        <authorList>
            <person name="Zhang X."/>
        </authorList>
    </citation>
    <scope>NUCLEOTIDE SEQUENCE</scope>
    <source>
        <strain evidence="2">BD1B2-1</strain>
    </source>
</reference>
<dbReference type="Pfam" id="PF03640">
    <property type="entry name" value="Lipoprotein_15"/>
    <property type="match status" value="4"/>
</dbReference>
<feature type="chain" id="PRO_5042135955" description="Lipoprotein" evidence="1">
    <location>
        <begin position="21"/>
        <end position="290"/>
    </location>
</feature>
<evidence type="ECO:0008006" key="4">
    <source>
        <dbReference type="Google" id="ProtNLM"/>
    </source>
</evidence>
<sequence length="290" mass="31268">MKPLFKSKAFAFLFSLAVLAGLIVSCDDNDSPGPNKVTTQVKLATSSTLGSYLVDSAGYTLYFFTLDADGTNHCASGNCMAAWPIYYKANLTQEMLGEGLLLADFAEITTASGAKQLTYKGWPLYYYSPTSNGIKEQPGETKGEGVGTVWYVAKTDYTIMLANRQLVGQDGKNYKSDYTEGTGVTQFFTDGKGRTLYTFTADSKNTTSCTSSGCKSTWPAFTESLASVPSALDKSLFGTIDVDGKKQLTYKGWPLYYFAQDSGRGMTKGVSVPNPGVWPVAIKDAVEAPN</sequence>
<proteinExistence type="predicted"/>
<accession>A0AAE3RAQ3</accession>
<dbReference type="Proteomes" id="UP001232063">
    <property type="component" value="Unassembled WGS sequence"/>
</dbReference>
<dbReference type="GO" id="GO:0043448">
    <property type="term" value="P:alkane catabolic process"/>
    <property type="evidence" value="ECO:0007669"/>
    <property type="project" value="TreeGrafter"/>
</dbReference>
<comment type="caution">
    <text evidence="2">The sequence shown here is derived from an EMBL/GenBank/DDBJ whole genome shotgun (WGS) entry which is preliminary data.</text>
</comment>
<dbReference type="RefSeq" id="WP_314519234.1">
    <property type="nucleotide sequence ID" value="NZ_JASJOU010000022.1"/>
</dbReference>
<protein>
    <recommendedName>
        <fullName evidence="4">Lipoprotein</fullName>
    </recommendedName>
</protein>
<dbReference type="AlphaFoldDB" id="A0AAE3RAQ3"/>
<dbReference type="EMBL" id="JASJOU010000022">
    <property type="protein sequence ID" value="MDJ1506345.1"/>
    <property type="molecule type" value="Genomic_DNA"/>
</dbReference>
<keyword evidence="3" id="KW-1185">Reference proteome</keyword>
<feature type="signal peptide" evidence="1">
    <location>
        <begin position="1"/>
        <end position="20"/>
    </location>
</feature>
<keyword evidence="1" id="KW-0732">Signal</keyword>
<gene>
    <name evidence="2" type="ORF">QNI22_37165</name>
</gene>
<name>A0AAE3RAQ3_9BACT</name>
<dbReference type="InterPro" id="IPR005297">
    <property type="entry name" value="Lipoprotein_repeat"/>
</dbReference>
<evidence type="ECO:0000256" key="1">
    <source>
        <dbReference type="SAM" id="SignalP"/>
    </source>
</evidence>
<evidence type="ECO:0000313" key="2">
    <source>
        <dbReference type="EMBL" id="MDJ1506345.1"/>
    </source>
</evidence>